<feature type="compositionally biased region" description="Pro residues" evidence="1">
    <location>
        <begin position="482"/>
        <end position="493"/>
    </location>
</feature>
<feature type="compositionally biased region" description="Acidic residues" evidence="1">
    <location>
        <begin position="180"/>
        <end position="189"/>
    </location>
</feature>
<feature type="compositionally biased region" description="Low complexity" evidence="1">
    <location>
        <begin position="150"/>
        <end position="160"/>
    </location>
</feature>
<gene>
    <name evidence="2" type="ORF">CYLTODRAFT_451207</name>
</gene>
<evidence type="ECO:0008006" key="4">
    <source>
        <dbReference type="Google" id="ProtNLM"/>
    </source>
</evidence>
<feature type="region of interest" description="Disordered" evidence="1">
    <location>
        <begin position="141"/>
        <end position="189"/>
    </location>
</feature>
<protein>
    <recommendedName>
        <fullName evidence="4">Protein byr4</fullName>
    </recommendedName>
</protein>
<feature type="compositionally biased region" description="Low complexity" evidence="1">
    <location>
        <begin position="47"/>
        <end position="61"/>
    </location>
</feature>
<organism evidence="2 3">
    <name type="scientific">Cylindrobasidium torrendii FP15055 ss-10</name>
    <dbReference type="NCBI Taxonomy" id="1314674"/>
    <lineage>
        <taxon>Eukaryota</taxon>
        <taxon>Fungi</taxon>
        <taxon>Dikarya</taxon>
        <taxon>Basidiomycota</taxon>
        <taxon>Agaricomycotina</taxon>
        <taxon>Agaricomycetes</taxon>
        <taxon>Agaricomycetidae</taxon>
        <taxon>Agaricales</taxon>
        <taxon>Marasmiineae</taxon>
        <taxon>Physalacriaceae</taxon>
        <taxon>Cylindrobasidium</taxon>
    </lineage>
</organism>
<name>A0A0D7BK96_9AGAR</name>
<dbReference type="InterPro" id="IPR034586">
    <property type="entry name" value="Bfa1/Byr4"/>
</dbReference>
<keyword evidence="3" id="KW-1185">Reference proteome</keyword>
<feature type="region of interest" description="Disordered" evidence="1">
    <location>
        <begin position="251"/>
        <end position="622"/>
    </location>
</feature>
<dbReference type="GO" id="GO:1990334">
    <property type="term" value="C:Bfa1-Bub2 complex"/>
    <property type="evidence" value="ECO:0007669"/>
    <property type="project" value="InterPro"/>
</dbReference>
<dbReference type="AlphaFoldDB" id="A0A0D7BK96"/>
<dbReference type="STRING" id="1314674.A0A0D7BK96"/>
<evidence type="ECO:0000313" key="3">
    <source>
        <dbReference type="Proteomes" id="UP000054007"/>
    </source>
</evidence>
<dbReference type="GO" id="GO:0044732">
    <property type="term" value="C:mitotic spindle pole body"/>
    <property type="evidence" value="ECO:0007669"/>
    <property type="project" value="TreeGrafter"/>
</dbReference>
<accession>A0A0D7BK96</accession>
<feature type="compositionally biased region" description="Acidic residues" evidence="1">
    <location>
        <begin position="509"/>
        <end position="518"/>
    </location>
</feature>
<feature type="compositionally biased region" description="Basic and acidic residues" evidence="1">
    <location>
        <begin position="545"/>
        <end position="555"/>
    </location>
</feature>
<proteinExistence type="predicted"/>
<sequence length="820" mass="88947">MPRVQEEWTDADFDLPESLALPTPSVRDDEEEEDWDMDMDLGPTGGAKAFASSASSMVSSSEPGLHIIRPRSSTSISSMDEDEDEEGLSTIKVTLRPRPAATPTQEPIEEDFEDGLALPSELTQLSLAPLTLSHRASKMSFDWEDKDTTSSSQSSDAYSSLGFADASPSSNSSNSVLGPDTEDEFEDDLDGLVIPSSVFDAGFGKNQLARVLAQRKAAADADAITSPKRVADDDFEMDLIIDDDDALSPTQLKKRMQVQPVRQLRRVASRSTSSVVPPRLPSMRPPSRVKSERAASPNVPPPQSSARQLQKLRISPTPPVRPPSASSFQAFPSPSSASSGFLSPKPGSLRSQKSHMGLQPRSDSGGSRKLSRKASESSLPLVSPASSTSSGGPSRPRHEQPTAASLAKSKASSTRLSAEYQALSVRPTTPTSTMPKYNKIRPSLSSVFSAPKTSTAPFPRTSSPLPPPPPRPPSGLSKMSKPVPPTHSPPPVPDMLRRPKKARTYGDGTELDMFDDLPTDQVTEKRFRVEPKGYGNRVPGGTYGTKERKLDRREPSGGLTAAPAASLRRASKMSLNAYKTPPPSASPQKKKKKVATSPNSKPKAPFLITQPGTSGPRVPKVVGGMKWNPSSLRWEGNDDALKEFDAVVTSTRPALITQHTGSSESPLMANARRVGNMIFDPSRMCWISALPPEEEEPDVFADMADDEDDSWHAKKGGTIRATAVPLPASAQSSIRSNMSVESIEELRNHTRTPSDCGSDDRGSRASFVWNVDDGFVDRCRAAETRHRHEMRAWRSALVAPRRDQHATQLYEIRSLATRKY</sequence>
<feature type="compositionally biased region" description="Acidic residues" evidence="1">
    <location>
        <begin position="28"/>
        <end position="39"/>
    </location>
</feature>
<feature type="compositionally biased region" description="Polar residues" evidence="1">
    <location>
        <begin position="443"/>
        <end position="456"/>
    </location>
</feature>
<reference evidence="2 3" key="1">
    <citation type="journal article" date="2015" name="Fungal Genet. Biol.">
        <title>Evolution of novel wood decay mechanisms in Agaricales revealed by the genome sequences of Fistulina hepatica and Cylindrobasidium torrendii.</title>
        <authorList>
            <person name="Floudas D."/>
            <person name="Held B.W."/>
            <person name="Riley R."/>
            <person name="Nagy L.G."/>
            <person name="Koehler G."/>
            <person name="Ransdell A.S."/>
            <person name="Younus H."/>
            <person name="Chow J."/>
            <person name="Chiniquy J."/>
            <person name="Lipzen A."/>
            <person name="Tritt A."/>
            <person name="Sun H."/>
            <person name="Haridas S."/>
            <person name="LaButti K."/>
            <person name="Ohm R.A."/>
            <person name="Kues U."/>
            <person name="Blanchette R.A."/>
            <person name="Grigoriev I.V."/>
            <person name="Minto R.E."/>
            <person name="Hibbett D.S."/>
        </authorList>
    </citation>
    <scope>NUCLEOTIDE SEQUENCE [LARGE SCALE GENOMIC DNA]</scope>
    <source>
        <strain evidence="2 3">FP15055 ss-10</strain>
    </source>
</reference>
<feature type="compositionally biased region" description="Low complexity" evidence="1">
    <location>
        <begin position="323"/>
        <end position="346"/>
    </location>
</feature>
<dbReference type="EMBL" id="KN880460">
    <property type="protein sequence ID" value="KIY70963.1"/>
    <property type="molecule type" value="Genomic_DNA"/>
</dbReference>
<dbReference type="GO" id="GO:0001100">
    <property type="term" value="P:negative regulation of exit from mitosis"/>
    <property type="evidence" value="ECO:0007669"/>
    <property type="project" value="InterPro"/>
</dbReference>
<dbReference type="Proteomes" id="UP000054007">
    <property type="component" value="Unassembled WGS sequence"/>
</dbReference>
<feature type="region of interest" description="Disordered" evidence="1">
    <location>
        <begin position="1"/>
        <end position="117"/>
    </location>
</feature>
<feature type="compositionally biased region" description="Low complexity" evidence="1">
    <location>
        <begin position="376"/>
        <end position="394"/>
    </location>
</feature>
<feature type="compositionally biased region" description="Low complexity" evidence="1">
    <location>
        <begin position="402"/>
        <end position="418"/>
    </location>
</feature>
<evidence type="ECO:0000256" key="1">
    <source>
        <dbReference type="SAM" id="MobiDB-lite"/>
    </source>
</evidence>
<evidence type="ECO:0000313" key="2">
    <source>
        <dbReference type="EMBL" id="KIY70963.1"/>
    </source>
</evidence>
<feature type="compositionally biased region" description="Pro residues" evidence="1">
    <location>
        <begin position="464"/>
        <end position="473"/>
    </location>
</feature>
<dbReference type="PANTHER" id="PTHR35140:SF1">
    <property type="entry name" value="MITOTIC CHECK POINT PROTEIN BFA1"/>
    <property type="match status" value="1"/>
</dbReference>
<dbReference type="PANTHER" id="PTHR35140">
    <property type="entry name" value="MITOTIC CHECK POINT PROTEIN BFA1"/>
    <property type="match status" value="1"/>
</dbReference>
<feature type="compositionally biased region" description="Basic and acidic residues" evidence="1">
    <location>
        <begin position="522"/>
        <end position="531"/>
    </location>
</feature>
<dbReference type="OrthoDB" id="19159at2759"/>
<dbReference type="GO" id="GO:0005096">
    <property type="term" value="F:GTPase activator activity"/>
    <property type="evidence" value="ECO:0007669"/>
    <property type="project" value="InterPro"/>
</dbReference>
<feature type="compositionally biased region" description="Polar residues" evidence="1">
    <location>
        <begin position="426"/>
        <end position="435"/>
    </location>
</feature>